<proteinExistence type="predicted"/>
<sequence length="120" mass="14368">MAKVLTVIERHGEIMIFQDMFDDLDDFLDRRRQKQDLEDRIKQDLEAEEKVSKQYLERCYQLKTLSDEHMKLKEALKDCTEGKASEALMRELHANIFMLQKINHSFMLVKESIRVKSGWF</sequence>
<dbReference type="Proteomes" id="UP000216013">
    <property type="component" value="Unassembled WGS sequence"/>
</dbReference>
<comment type="caution">
    <text evidence="1">The sequence shown here is derived from an EMBL/GenBank/DDBJ whole genome shotgun (WGS) entry which is preliminary data.</text>
</comment>
<accession>A0A268A7X5</accession>
<reference evidence="1 2" key="1">
    <citation type="submission" date="2017-07" db="EMBL/GenBank/DDBJ databases">
        <title>Isolation and whole genome analysis of endospore-forming bacteria from heroin.</title>
        <authorList>
            <person name="Kalinowski J."/>
            <person name="Ahrens B."/>
            <person name="Al-Dilaimi A."/>
            <person name="Winkler A."/>
            <person name="Wibberg D."/>
            <person name="Schleenbecker U."/>
            <person name="Ruckert C."/>
            <person name="Wolfel R."/>
            <person name="Grass G."/>
        </authorList>
    </citation>
    <scope>NUCLEOTIDE SEQUENCE [LARGE SCALE GENOMIC DNA]</scope>
    <source>
        <strain evidence="1 2">7528</strain>
    </source>
</reference>
<dbReference type="EMBL" id="NPBV01000025">
    <property type="protein sequence ID" value="PAD20169.1"/>
    <property type="molecule type" value="Genomic_DNA"/>
</dbReference>
<gene>
    <name evidence="1" type="ORF">CHH64_15635</name>
</gene>
<evidence type="ECO:0000313" key="1">
    <source>
        <dbReference type="EMBL" id="PAD20169.1"/>
    </source>
</evidence>
<dbReference type="AlphaFoldDB" id="A0A268A7X5"/>
<organism evidence="1 2">
    <name type="scientific">Terribacillus saccharophilus</name>
    <dbReference type="NCBI Taxonomy" id="361277"/>
    <lineage>
        <taxon>Bacteria</taxon>
        <taxon>Bacillati</taxon>
        <taxon>Bacillota</taxon>
        <taxon>Bacilli</taxon>
        <taxon>Bacillales</taxon>
        <taxon>Bacillaceae</taxon>
        <taxon>Terribacillus</taxon>
    </lineage>
</organism>
<evidence type="ECO:0000313" key="2">
    <source>
        <dbReference type="Proteomes" id="UP000216013"/>
    </source>
</evidence>
<name>A0A268A7X5_9BACI</name>
<protein>
    <submittedName>
        <fullName evidence="1">Uncharacterized protein</fullName>
    </submittedName>
</protein>